<dbReference type="EMBL" id="JAVRHO010000002">
    <property type="protein sequence ID" value="MDT0645314.1"/>
    <property type="molecule type" value="Genomic_DNA"/>
</dbReference>
<protein>
    <submittedName>
        <fullName evidence="2">Glycosyltransferase family 2 protein</fullName>
        <ecNumber evidence="2">2.4.-.-</ecNumber>
    </submittedName>
</protein>
<dbReference type="EC" id="2.4.-.-" evidence="2"/>
<evidence type="ECO:0000313" key="2">
    <source>
        <dbReference type="EMBL" id="MDT0645314.1"/>
    </source>
</evidence>
<dbReference type="InterPro" id="IPR029044">
    <property type="entry name" value="Nucleotide-diphossugar_trans"/>
</dbReference>
<keyword evidence="2" id="KW-0808">Transferase</keyword>
<dbReference type="InterPro" id="IPR001173">
    <property type="entry name" value="Glyco_trans_2-like"/>
</dbReference>
<evidence type="ECO:0000259" key="1">
    <source>
        <dbReference type="Pfam" id="PF00535"/>
    </source>
</evidence>
<dbReference type="Pfam" id="PF00535">
    <property type="entry name" value="Glycos_transf_2"/>
    <property type="match status" value="1"/>
</dbReference>
<sequence>MEKYCISIIIPNYNHASFLERRLETVFEQTLQNFEVILLDDCSTDQSREILSKYKKHPKTSHCIFNKKNIGSPFKQWEKGIKLAKGDFIWIAEADDFCESNFLEETIKPLMNDDKITVSYCQSSRANFRGVITGNWITHTNQFSSKIFNQDFTMHGNVFIEKFLIHKNVIPNVSAVIFRKSHLEKILPLSYEPYQKYNADWYYYVQLLCNSKVAFISKSLNHFRYHENSVISRAGGESGWIKIFKMELKVRKKMVEYLEKCKPSNLEEIKFQSEIGNKKLYYLIAKGFVKENKHFKGISTMLNKPDILKKILKYSIKHILK</sequence>
<accession>A0ABU3CG54</accession>
<keyword evidence="3" id="KW-1185">Reference proteome</keyword>
<feature type="domain" description="Glycosyltransferase 2-like" evidence="1">
    <location>
        <begin position="7"/>
        <end position="122"/>
    </location>
</feature>
<organism evidence="2 3">
    <name type="scientific">Autumnicola lenta</name>
    <dbReference type="NCBI Taxonomy" id="3075593"/>
    <lineage>
        <taxon>Bacteria</taxon>
        <taxon>Pseudomonadati</taxon>
        <taxon>Bacteroidota</taxon>
        <taxon>Flavobacteriia</taxon>
        <taxon>Flavobacteriales</taxon>
        <taxon>Flavobacteriaceae</taxon>
        <taxon>Autumnicola</taxon>
    </lineage>
</organism>
<gene>
    <name evidence="2" type="ORF">RM545_01315</name>
</gene>
<dbReference type="Proteomes" id="UP001245285">
    <property type="component" value="Unassembled WGS sequence"/>
</dbReference>
<comment type="caution">
    <text evidence="2">The sequence shown here is derived from an EMBL/GenBank/DDBJ whole genome shotgun (WGS) entry which is preliminary data.</text>
</comment>
<dbReference type="PANTHER" id="PTHR22916">
    <property type="entry name" value="GLYCOSYLTRANSFERASE"/>
    <property type="match status" value="1"/>
</dbReference>
<keyword evidence="2" id="KW-0328">Glycosyltransferase</keyword>
<dbReference type="GO" id="GO:0016757">
    <property type="term" value="F:glycosyltransferase activity"/>
    <property type="evidence" value="ECO:0007669"/>
    <property type="project" value="UniProtKB-KW"/>
</dbReference>
<dbReference type="Gene3D" id="3.90.550.10">
    <property type="entry name" value="Spore Coat Polysaccharide Biosynthesis Protein SpsA, Chain A"/>
    <property type="match status" value="1"/>
</dbReference>
<reference evidence="2 3" key="1">
    <citation type="submission" date="2023-09" db="EMBL/GenBank/DDBJ databases">
        <authorList>
            <person name="Rey-Velasco X."/>
        </authorList>
    </citation>
    <scope>NUCLEOTIDE SEQUENCE [LARGE SCALE GENOMIC DNA]</scope>
    <source>
        <strain evidence="2 3">F260</strain>
    </source>
</reference>
<dbReference type="PANTHER" id="PTHR22916:SF3">
    <property type="entry name" value="UDP-GLCNAC:BETAGAL BETA-1,3-N-ACETYLGLUCOSAMINYLTRANSFERASE-LIKE PROTEIN 1"/>
    <property type="match status" value="1"/>
</dbReference>
<dbReference type="CDD" id="cd00761">
    <property type="entry name" value="Glyco_tranf_GTA_type"/>
    <property type="match status" value="1"/>
</dbReference>
<name>A0ABU3CG54_9FLAO</name>
<proteinExistence type="predicted"/>
<dbReference type="RefSeq" id="WP_311493464.1">
    <property type="nucleotide sequence ID" value="NZ_JAVRHO010000002.1"/>
</dbReference>
<dbReference type="SUPFAM" id="SSF53448">
    <property type="entry name" value="Nucleotide-diphospho-sugar transferases"/>
    <property type="match status" value="1"/>
</dbReference>
<evidence type="ECO:0000313" key="3">
    <source>
        <dbReference type="Proteomes" id="UP001245285"/>
    </source>
</evidence>